<sequence length="34" mass="3936">MILPGGFVLYAFREIVIATRNRKKVDEIERMLVG</sequence>
<accession>A0A0F9FPM6</accession>
<gene>
    <name evidence="1" type="ORF">LCGC14_2279930</name>
</gene>
<proteinExistence type="predicted"/>
<reference evidence="1" key="1">
    <citation type="journal article" date="2015" name="Nature">
        <title>Complex archaea that bridge the gap between prokaryotes and eukaryotes.</title>
        <authorList>
            <person name="Spang A."/>
            <person name="Saw J.H."/>
            <person name="Jorgensen S.L."/>
            <person name="Zaremba-Niedzwiedzka K."/>
            <person name="Martijn J."/>
            <person name="Lind A.E."/>
            <person name="van Eijk R."/>
            <person name="Schleper C."/>
            <person name="Guy L."/>
            <person name="Ettema T.J."/>
        </authorList>
    </citation>
    <scope>NUCLEOTIDE SEQUENCE</scope>
</reference>
<organism evidence="1">
    <name type="scientific">marine sediment metagenome</name>
    <dbReference type="NCBI Taxonomy" id="412755"/>
    <lineage>
        <taxon>unclassified sequences</taxon>
        <taxon>metagenomes</taxon>
        <taxon>ecological metagenomes</taxon>
    </lineage>
</organism>
<evidence type="ECO:0000313" key="1">
    <source>
        <dbReference type="EMBL" id="KKL52992.1"/>
    </source>
</evidence>
<comment type="caution">
    <text evidence="1">The sequence shown here is derived from an EMBL/GenBank/DDBJ whole genome shotgun (WGS) entry which is preliminary data.</text>
</comment>
<name>A0A0F9FPM6_9ZZZZ</name>
<protein>
    <submittedName>
        <fullName evidence="1">Uncharacterized protein</fullName>
    </submittedName>
</protein>
<feature type="non-terminal residue" evidence="1">
    <location>
        <position position="34"/>
    </location>
</feature>
<dbReference type="EMBL" id="LAZR01031693">
    <property type="protein sequence ID" value="KKL52992.1"/>
    <property type="molecule type" value="Genomic_DNA"/>
</dbReference>
<dbReference type="AlphaFoldDB" id="A0A0F9FPM6"/>